<dbReference type="AlphaFoldDB" id="A0A1V9F0W4"/>
<reference evidence="2" key="1">
    <citation type="submission" date="2016-04" db="EMBL/GenBank/DDBJ databases">
        <authorList>
            <person name="Chen L."/>
            <person name="Zhuang W."/>
            <person name="Wang G."/>
        </authorList>
    </citation>
    <scope>NUCLEOTIDE SEQUENCE [LARGE SCALE GENOMIC DNA]</scope>
    <source>
        <strain evidence="2">17621</strain>
    </source>
</reference>
<gene>
    <name evidence="1" type="ORF">A4H97_25690</name>
</gene>
<accession>A0A1V9F0W4</accession>
<dbReference type="RefSeq" id="WP_081198190.1">
    <property type="nucleotide sequence ID" value="NZ_FOCZ01000013.1"/>
</dbReference>
<sequence length="154" mass="17978">MKYEVYSGIIIRSDYSTFEFMSVGLNGKIPKRIQFTETPWPSIYNLAFGNNKENGDLDDLSISNNGDRNKILATILKAVEDYTDRFPERFVFFSGSTEHRTRLYRMAIGLHFEELSSKFEIYVDVNGEWDFIPFQKGLNIKAFLIKRKFTKFGL</sequence>
<comment type="caution">
    <text evidence="1">The sequence shown here is derived from an EMBL/GenBank/DDBJ whole genome shotgun (WGS) entry which is preliminary data.</text>
</comment>
<dbReference type="Pfam" id="PF22028">
    <property type="entry name" value="DUF6934"/>
    <property type="match status" value="1"/>
</dbReference>
<organism evidence="1 2">
    <name type="scientific">Niastella yeongjuensis</name>
    <dbReference type="NCBI Taxonomy" id="354355"/>
    <lineage>
        <taxon>Bacteria</taxon>
        <taxon>Pseudomonadati</taxon>
        <taxon>Bacteroidota</taxon>
        <taxon>Chitinophagia</taxon>
        <taxon>Chitinophagales</taxon>
        <taxon>Chitinophagaceae</taxon>
        <taxon>Niastella</taxon>
    </lineage>
</organism>
<keyword evidence="2" id="KW-1185">Reference proteome</keyword>
<evidence type="ECO:0000313" key="2">
    <source>
        <dbReference type="Proteomes" id="UP000192610"/>
    </source>
</evidence>
<name>A0A1V9F0W4_9BACT</name>
<evidence type="ECO:0000313" key="1">
    <source>
        <dbReference type="EMBL" id="OQP52011.1"/>
    </source>
</evidence>
<dbReference type="Proteomes" id="UP000192610">
    <property type="component" value="Unassembled WGS sequence"/>
</dbReference>
<dbReference type="EMBL" id="LVXG01000009">
    <property type="protein sequence ID" value="OQP52011.1"/>
    <property type="molecule type" value="Genomic_DNA"/>
</dbReference>
<protein>
    <submittedName>
        <fullName evidence="1">Uncharacterized protein</fullName>
    </submittedName>
</protein>
<proteinExistence type="predicted"/>
<dbReference type="STRING" id="354355.SAMN05660816_05481"/>
<dbReference type="OrthoDB" id="1343312at2"/>
<dbReference type="InterPro" id="IPR053865">
    <property type="entry name" value="DUF6934"/>
</dbReference>